<dbReference type="AlphaFoldDB" id="A0A291P2E5"/>
<proteinExistence type="predicted"/>
<dbReference type="EMBL" id="CP021435">
    <property type="protein sequence ID" value="ATJ81051.1"/>
    <property type="molecule type" value="Genomic_DNA"/>
</dbReference>
<reference evidence="1 2" key="1">
    <citation type="journal article" date="2017" name="Sci. Rep.">
        <title>Revealing the Saline Adaptation Strategies of the Halophilic Bacterium Halomonas beimenensis through High-throughput Omics and Transposon Mutagenesis Approaches.</title>
        <authorList>
            <person name="Chen Y.H."/>
            <person name="Lin S.S."/>
            <person name="Shyu Y.T."/>
        </authorList>
    </citation>
    <scope>NUCLEOTIDE SEQUENCE [LARGE SCALE GENOMIC DNA]</scope>
    <source>
        <strain evidence="1 2">NTU-111</strain>
    </source>
</reference>
<keyword evidence="2" id="KW-1185">Reference proteome</keyword>
<dbReference type="Gene3D" id="3.30.450.20">
    <property type="entry name" value="PAS domain"/>
    <property type="match status" value="1"/>
</dbReference>
<dbReference type="KEGG" id="hbe:BEI_0064"/>
<gene>
    <name evidence="1" type="ORF">BEI_0064</name>
</gene>
<evidence type="ECO:0000313" key="2">
    <source>
        <dbReference type="Proteomes" id="UP000219993"/>
    </source>
</evidence>
<accession>A0A291P2E5</accession>
<dbReference type="RefSeq" id="WP_338035687.1">
    <property type="nucleotide sequence ID" value="NZ_BAAADT010000020.1"/>
</dbReference>
<protein>
    <submittedName>
        <fullName evidence="1">Methyl-accepting chemotaxis protein I (Serine chemoreceptor protein)</fullName>
    </submittedName>
</protein>
<organism evidence="1 2">
    <name type="scientific">Halomonas beimenensis</name>
    <dbReference type="NCBI Taxonomy" id="475662"/>
    <lineage>
        <taxon>Bacteria</taxon>
        <taxon>Pseudomonadati</taxon>
        <taxon>Pseudomonadota</taxon>
        <taxon>Gammaproteobacteria</taxon>
        <taxon>Oceanospirillales</taxon>
        <taxon>Halomonadaceae</taxon>
        <taxon>Halomonas</taxon>
    </lineage>
</organism>
<dbReference type="Proteomes" id="UP000219993">
    <property type="component" value="Chromosome"/>
</dbReference>
<sequence length="155" mass="16905">MRFKSLRTHVALLVGLCILAVVAVLVGYATLAGSRSQALVAERTEALLEANAERRLLALAEARTQAIRRQLEGALAVARSLADTNALIGERDERERPRLTMSRNELSNLVRDAVVEHPMLLDAFIGWEPNAFGPDALHAGKTDGGYDGSGRFMPW</sequence>
<keyword evidence="1" id="KW-0675">Receptor</keyword>
<evidence type="ECO:0000313" key="1">
    <source>
        <dbReference type="EMBL" id="ATJ81051.1"/>
    </source>
</evidence>
<name>A0A291P2E5_9GAMM</name>